<dbReference type="Gene3D" id="3.30.70.270">
    <property type="match status" value="1"/>
</dbReference>
<gene>
    <name evidence="13" type="ORF">AWU65_23765</name>
</gene>
<dbReference type="CDD" id="cd00082">
    <property type="entry name" value="HisKA"/>
    <property type="match status" value="1"/>
</dbReference>
<feature type="transmembrane region" description="Helical" evidence="10">
    <location>
        <begin position="59"/>
        <end position="83"/>
    </location>
</feature>
<dbReference type="InterPro" id="IPR036097">
    <property type="entry name" value="HisK_dim/P_sf"/>
</dbReference>
<evidence type="ECO:0000256" key="2">
    <source>
        <dbReference type="ARBA" id="ARBA00004651"/>
    </source>
</evidence>
<dbReference type="SUPFAM" id="SSF55073">
    <property type="entry name" value="Nucleotide cyclase"/>
    <property type="match status" value="1"/>
</dbReference>
<dbReference type="InterPro" id="IPR003594">
    <property type="entry name" value="HATPase_dom"/>
</dbReference>
<keyword evidence="8" id="KW-0067">ATP-binding</keyword>
<protein>
    <recommendedName>
        <fullName evidence="3">histidine kinase</fullName>
        <ecNumber evidence="3">2.7.13.3</ecNumber>
    </recommendedName>
</protein>
<dbReference type="PANTHER" id="PTHR43065">
    <property type="entry name" value="SENSOR HISTIDINE KINASE"/>
    <property type="match status" value="1"/>
</dbReference>
<keyword evidence="4" id="KW-0597">Phosphoprotein</keyword>
<dbReference type="EMBL" id="LWMH01000001">
    <property type="protein sequence ID" value="KZS48734.1"/>
    <property type="molecule type" value="Genomic_DNA"/>
</dbReference>
<keyword evidence="9" id="KW-0902">Two-component regulatory system</keyword>
<dbReference type="FunFam" id="3.30.565.10:FF:000006">
    <property type="entry name" value="Sensor histidine kinase WalK"/>
    <property type="match status" value="1"/>
</dbReference>
<dbReference type="GeneID" id="97555689"/>
<feature type="transmembrane region" description="Helical" evidence="10">
    <location>
        <begin position="95"/>
        <end position="113"/>
    </location>
</feature>
<dbReference type="Proteomes" id="UP000076796">
    <property type="component" value="Unassembled WGS sequence"/>
</dbReference>
<feature type="domain" description="GGDEF" evidence="12">
    <location>
        <begin position="185"/>
        <end position="321"/>
    </location>
</feature>
<dbReference type="InterPro" id="IPR000160">
    <property type="entry name" value="GGDEF_dom"/>
</dbReference>
<proteinExistence type="predicted"/>
<evidence type="ECO:0000256" key="8">
    <source>
        <dbReference type="ARBA" id="ARBA00022840"/>
    </source>
</evidence>
<evidence type="ECO:0000256" key="4">
    <source>
        <dbReference type="ARBA" id="ARBA00022553"/>
    </source>
</evidence>
<dbReference type="Pfam" id="PF02518">
    <property type="entry name" value="HATPase_c"/>
    <property type="match status" value="1"/>
</dbReference>
<comment type="subcellular location">
    <subcellularLocation>
        <location evidence="2">Cell membrane</location>
        <topology evidence="2">Multi-pass membrane protein</topology>
    </subcellularLocation>
</comment>
<dbReference type="PROSITE" id="PS50109">
    <property type="entry name" value="HIS_KIN"/>
    <property type="match status" value="1"/>
</dbReference>
<dbReference type="SUPFAM" id="SSF47384">
    <property type="entry name" value="Homodimeric domain of signal transducing histidine kinase"/>
    <property type="match status" value="1"/>
</dbReference>
<keyword evidence="10" id="KW-0812">Transmembrane</keyword>
<keyword evidence="14" id="KW-1185">Reference proteome</keyword>
<dbReference type="Pfam" id="PF00512">
    <property type="entry name" value="HisKA"/>
    <property type="match status" value="1"/>
</dbReference>
<dbReference type="InterPro" id="IPR003661">
    <property type="entry name" value="HisK_dim/P_dom"/>
</dbReference>
<sequence length="520" mass="59890">MPFIVLKLLFVPLISVFIIVSSVYLDYQSSIPLMLLLATLLYLSVVFDRKYEWLRNVQFLFLGAFHYVSQLNWCILLYYIFIINLIHKKENFRDSMSLCFLMILQYSVIRLTYLPLTKYHILVSVFDTLASFVIVISFHFVNFLDSEKKKLYKQNDYLTYHDPLTGLLNYDGYLHKVQHLIKLNKPFQLVLLDINNFKSLNAKDISTANEILISFSRALRKLFLNDMLAASRYAGDRFAILLPEHVNIESSMFNFEHIGVQVTYSITCYPHEALTYQEMLSTAEDRIFQMRRNSWMRSQEEILRTEKMKMVGELAAGMAHEIRNPLTSIKGFIQLSKNQSYNIQPWYEVIMGEITRVGELTAEFLHFSKPHASNMKVESLTDCMTRVYSLCESEAASHGHLFTLDLSDDPIHIVMDRDKIIQVLINLIRNSFQAMEHTGTVRISLEAVEALAVVRVEDTGKGIADENLAKIFDPFYTTKEEGTGLGLSLCQKIVEDHGGRITVQSELGKGTTFTLRIPLA</sequence>
<keyword evidence="5" id="KW-0808">Transferase</keyword>
<dbReference type="PANTHER" id="PTHR43065:SF10">
    <property type="entry name" value="PEROXIDE STRESS-ACTIVATED HISTIDINE KINASE MAK3"/>
    <property type="match status" value="1"/>
</dbReference>
<dbReference type="InterPro" id="IPR036890">
    <property type="entry name" value="HATPase_C_sf"/>
</dbReference>
<dbReference type="OrthoDB" id="9815750at2"/>
<dbReference type="PRINTS" id="PR00344">
    <property type="entry name" value="BCTRLSENSOR"/>
</dbReference>
<evidence type="ECO:0000256" key="6">
    <source>
        <dbReference type="ARBA" id="ARBA00022741"/>
    </source>
</evidence>
<dbReference type="SMART" id="SM00387">
    <property type="entry name" value="HATPase_c"/>
    <property type="match status" value="1"/>
</dbReference>
<evidence type="ECO:0000256" key="9">
    <source>
        <dbReference type="ARBA" id="ARBA00023012"/>
    </source>
</evidence>
<dbReference type="AlphaFoldDB" id="A0A163M4I6"/>
<evidence type="ECO:0000256" key="3">
    <source>
        <dbReference type="ARBA" id="ARBA00012438"/>
    </source>
</evidence>
<evidence type="ECO:0000313" key="14">
    <source>
        <dbReference type="Proteomes" id="UP000076796"/>
    </source>
</evidence>
<feature type="transmembrane region" description="Helical" evidence="10">
    <location>
        <begin position="31"/>
        <end position="47"/>
    </location>
</feature>
<dbReference type="GO" id="GO:0005886">
    <property type="term" value="C:plasma membrane"/>
    <property type="evidence" value="ECO:0007669"/>
    <property type="project" value="UniProtKB-SubCell"/>
</dbReference>
<organism evidence="13 14">
    <name type="scientific">Paenibacillus glucanolyticus</name>
    <dbReference type="NCBI Taxonomy" id="59843"/>
    <lineage>
        <taxon>Bacteria</taxon>
        <taxon>Bacillati</taxon>
        <taxon>Bacillota</taxon>
        <taxon>Bacilli</taxon>
        <taxon>Bacillales</taxon>
        <taxon>Paenibacillaceae</taxon>
        <taxon>Paenibacillus</taxon>
    </lineage>
</organism>
<dbReference type="InterPro" id="IPR005467">
    <property type="entry name" value="His_kinase_dom"/>
</dbReference>
<dbReference type="RefSeq" id="WP_063479523.1">
    <property type="nucleotide sequence ID" value="NZ_CP147845.1"/>
</dbReference>
<dbReference type="Gene3D" id="1.10.287.130">
    <property type="match status" value="1"/>
</dbReference>
<reference evidence="13" key="1">
    <citation type="journal article" date="2016" name="Genome Announc.">
        <title>Draft genomes of two strains of Paenibacillus glucanolyticus with capability to degrade lignocellulose.</title>
        <authorList>
            <person name="Mathews S.L."/>
            <person name="Pawlak J."/>
            <person name="Grunden A.M."/>
        </authorList>
    </citation>
    <scope>NUCLEOTIDE SEQUENCE [LARGE SCALE GENOMIC DNA]</scope>
    <source>
        <strain evidence="13">SLM1</strain>
    </source>
</reference>
<feature type="domain" description="Histidine kinase" evidence="11">
    <location>
        <begin position="317"/>
        <end position="520"/>
    </location>
</feature>
<dbReference type="SUPFAM" id="SSF55874">
    <property type="entry name" value="ATPase domain of HSP90 chaperone/DNA topoisomerase II/histidine kinase"/>
    <property type="match status" value="1"/>
</dbReference>
<dbReference type="InterPro" id="IPR004358">
    <property type="entry name" value="Sig_transdc_His_kin-like_C"/>
</dbReference>
<feature type="transmembrane region" description="Helical" evidence="10">
    <location>
        <begin position="119"/>
        <end position="144"/>
    </location>
</feature>
<dbReference type="GO" id="GO:0005524">
    <property type="term" value="F:ATP binding"/>
    <property type="evidence" value="ECO:0007669"/>
    <property type="project" value="UniProtKB-KW"/>
</dbReference>
<dbReference type="PROSITE" id="PS50887">
    <property type="entry name" value="GGDEF"/>
    <property type="match status" value="1"/>
</dbReference>
<dbReference type="STRING" id="59843.A3958_23035"/>
<comment type="catalytic activity">
    <reaction evidence="1">
        <text>ATP + protein L-histidine = ADP + protein N-phospho-L-histidine.</text>
        <dbReference type="EC" id="2.7.13.3"/>
    </reaction>
</comment>
<keyword evidence="10" id="KW-1133">Transmembrane helix</keyword>
<evidence type="ECO:0000256" key="10">
    <source>
        <dbReference type="SAM" id="Phobius"/>
    </source>
</evidence>
<dbReference type="InterPro" id="IPR043128">
    <property type="entry name" value="Rev_trsase/Diguanyl_cyclase"/>
</dbReference>
<evidence type="ECO:0000256" key="7">
    <source>
        <dbReference type="ARBA" id="ARBA00022777"/>
    </source>
</evidence>
<dbReference type="InterPro" id="IPR029787">
    <property type="entry name" value="Nucleotide_cyclase"/>
</dbReference>
<dbReference type="SMART" id="SM00388">
    <property type="entry name" value="HisKA"/>
    <property type="match status" value="1"/>
</dbReference>
<dbReference type="CDD" id="cd01949">
    <property type="entry name" value="GGDEF"/>
    <property type="match status" value="1"/>
</dbReference>
<evidence type="ECO:0000256" key="5">
    <source>
        <dbReference type="ARBA" id="ARBA00022679"/>
    </source>
</evidence>
<evidence type="ECO:0000313" key="13">
    <source>
        <dbReference type="EMBL" id="KZS48734.1"/>
    </source>
</evidence>
<name>A0A163M4I6_9BACL</name>
<evidence type="ECO:0000256" key="1">
    <source>
        <dbReference type="ARBA" id="ARBA00000085"/>
    </source>
</evidence>
<dbReference type="Gene3D" id="3.30.565.10">
    <property type="entry name" value="Histidine kinase-like ATPase, C-terminal domain"/>
    <property type="match status" value="1"/>
</dbReference>
<accession>A0A163M4I6</accession>
<evidence type="ECO:0000259" key="12">
    <source>
        <dbReference type="PROSITE" id="PS50887"/>
    </source>
</evidence>
<keyword evidence="10" id="KW-0472">Membrane</keyword>
<evidence type="ECO:0000259" key="11">
    <source>
        <dbReference type="PROSITE" id="PS50109"/>
    </source>
</evidence>
<dbReference type="GO" id="GO:0000155">
    <property type="term" value="F:phosphorelay sensor kinase activity"/>
    <property type="evidence" value="ECO:0007669"/>
    <property type="project" value="InterPro"/>
</dbReference>
<keyword evidence="7 13" id="KW-0418">Kinase</keyword>
<dbReference type="Pfam" id="PF00990">
    <property type="entry name" value="GGDEF"/>
    <property type="match status" value="1"/>
</dbReference>
<feature type="transmembrane region" description="Helical" evidence="10">
    <location>
        <begin position="6"/>
        <end position="24"/>
    </location>
</feature>
<dbReference type="SMART" id="SM00267">
    <property type="entry name" value="GGDEF"/>
    <property type="match status" value="1"/>
</dbReference>
<keyword evidence="6" id="KW-0547">Nucleotide-binding</keyword>
<dbReference type="EC" id="2.7.13.3" evidence="3"/>
<comment type="caution">
    <text evidence="13">The sequence shown here is derived from an EMBL/GenBank/DDBJ whole genome shotgun (WGS) entry which is preliminary data.</text>
</comment>